<protein>
    <recommendedName>
        <fullName evidence="4">PEGA domain-containing protein</fullName>
    </recommendedName>
</protein>
<feature type="region of interest" description="Disordered" evidence="1">
    <location>
        <begin position="1"/>
        <end position="20"/>
    </location>
</feature>
<dbReference type="EMBL" id="CP012159">
    <property type="protein sequence ID" value="AKT39195.1"/>
    <property type="molecule type" value="Genomic_DNA"/>
</dbReference>
<organism evidence="2 3">
    <name type="scientific">Chondromyces crocatus</name>
    <dbReference type="NCBI Taxonomy" id="52"/>
    <lineage>
        <taxon>Bacteria</taxon>
        <taxon>Pseudomonadati</taxon>
        <taxon>Myxococcota</taxon>
        <taxon>Polyangia</taxon>
        <taxon>Polyangiales</taxon>
        <taxon>Polyangiaceae</taxon>
        <taxon>Chondromyces</taxon>
    </lineage>
</organism>
<dbReference type="STRING" id="52.CMC5_033440"/>
<keyword evidence="3" id="KW-1185">Reference proteome</keyword>
<evidence type="ECO:0000313" key="3">
    <source>
        <dbReference type="Proteomes" id="UP000067626"/>
    </source>
</evidence>
<evidence type="ECO:0000256" key="1">
    <source>
        <dbReference type="SAM" id="MobiDB-lite"/>
    </source>
</evidence>
<accession>A0A0K1EEA2</accession>
<proteinExistence type="predicted"/>
<sequence>MVFASSVGAQAAEPTASDKERARSLLLDGRAKLEAGDAQAAVKAFEAAHAIMGVPTTGLDLARGLAALGRLIEARAVALEVTKKPPVAKEPAAFTHARGEAASFAEALAGRIPSLVIEVSGPRTGDVSVTVDGGAVPAQALGLSWKVDPGEHTVEAKAAGFERASRSVAVKEGETLVVALSLPADQGAEGSGGVPVWAWISGGVGLAALGAGVGFTIDYANVRSQVDRDCPGGVCPAARYDVASVEALTARWDRDLGFMVGLGAVAALGIGAAIYEVASAGGAAPADVAVVPWVGPGVAGMSVGRAF</sequence>
<dbReference type="Proteomes" id="UP000067626">
    <property type="component" value="Chromosome"/>
</dbReference>
<reference evidence="2 3" key="1">
    <citation type="submission" date="2015-07" db="EMBL/GenBank/DDBJ databases">
        <title>Genome analysis of myxobacterium Chondromyces crocatus Cm c5 reveals a high potential for natural compound synthesis and the genetic basis for the loss of fruiting body formation.</title>
        <authorList>
            <person name="Zaburannyi N."/>
            <person name="Bunk B."/>
            <person name="Maier J."/>
            <person name="Overmann J."/>
            <person name="Mueller R."/>
        </authorList>
    </citation>
    <scope>NUCLEOTIDE SEQUENCE [LARGE SCALE GENOMIC DNA]</scope>
    <source>
        <strain evidence="2 3">Cm c5</strain>
    </source>
</reference>
<dbReference type="AlphaFoldDB" id="A0A0K1EEA2"/>
<evidence type="ECO:0000313" key="2">
    <source>
        <dbReference type="EMBL" id="AKT39195.1"/>
    </source>
</evidence>
<name>A0A0K1EEA2_CHOCO</name>
<gene>
    <name evidence="2" type="ORF">CMC5_033440</name>
</gene>
<evidence type="ECO:0008006" key="4">
    <source>
        <dbReference type="Google" id="ProtNLM"/>
    </source>
</evidence>
<dbReference type="KEGG" id="ccro:CMC5_033440"/>